<dbReference type="SUPFAM" id="SSF89028">
    <property type="entry name" value="Cobalamin adenosyltransferase-like"/>
    <property type="match status" value="1"/>
</dbReference>
<keyword evidence="6" id="KW-0169">Cobalamin biosynthesis</keyword>
<comment type="similarity">
    <text evidence="1 6">Belongs to the Cob(I)alamin adenosyltransferase family.</text>
</comment>
<dbReference type="NCBIfam" id="TIGR00636">
    <property type="entry name" value="PduO_Nterm"/>
    <property type="match status" value="1"/>
</dbReference>
<feature type="domain" description="Cobalamin adenosyltransferase-like" evidence="7">
    <location>
        <begin position="3"/>
        <end position="166"/>
    </location>
</feature>
<dbReference type="EMBL" id="QPJS01000001">
    <property type="protein sequence ID" value="RCX04994.1"/>
    <property type="molecule type" value="Genomic_DNA"/>
</dbReference>
<evidence type="ECO:0000256" key="4">
    <source>
        <dbReference type="ARBA" id="ARBA00022741"/>
    </source>
</evidence>
<dbReference type="Pfam" id="PF01923">
    <property type="entry name" value="Cob_adeno_trans"/>
    <property type="match status" value="1"/>
</dbReference>
<evidence type="ECO:0000313" key="8">
    <source>
        <dbReference type="EMBL" id="RCX04994.1"/>
    </source>
</evidence>
<accession>A0A369AC51</accession>
<evidence type="ECO:0000259" key="7">
    <source>
        <dbReference type="Pfam" id="PF01923"/>
    </source>
</evidence>
<dbReference type="RefSeq" id="WP_114365584.1">
    <property type="nucleotide sequence ID" value="NZ_BHZF01000001.1"/>
</dbReference>
<organism evidence="8 9">
    <name type="scientific">Schleiferia thermophila</name>
    <dbReference type="NCBI Taxonomy" id="884107"/>
    <lineage>
        <taxon>Bacteria</taxon>
        <taxon>Pseudomonadati</taxon>
        <taxon>Bacteroidota</taxon>
        <taxon>Flavobacteriia</taxon>
        <taxon>Flavobacteriales</taxon>
        <taxon>Schleiferiaceae</taxon>
        <taxon>Schleiferia</taxon>
    </lineage>
</organism>
<dbReference type="InterPro" id="IPR029499">
    <property type="entry name" value="PduO-typ"/>
</dbReference>
<comment type="catalytic activity">
    <reaction evidence="6">
        <text>2 cob(II)alamin + reduced [electron-transfer flavoprotein] + 2 ATP = 2 adenosylcob(III)alamin + 2 triphosphate + oxidized [electron-transfer flavoprotein] + 3 H(+)</text>
        <dbReference type="Rhea" id="RHEA:28671"/>
        <dbReference type="Rhea" id="RHEA-COMP:10685"/>
        <dbReference type="Rhea" id="RHEA-COMP:10686"/>
        <dbReference type="ChEBI" id="CHEBI:15378"/>
        <dbReference type="ChEBI" id="CHEBI:16304"/>
        <dbReference type="ChEBI" id="CHEBI:18036"/>
        <dbReference type="ChEBI" id="CHEBI:18408"/>
        <dbReference type="ChEBI" id="CHEBI:30616"/>
        <dbReference type="ChEBI" id="CHEBI:57692"/>
        <dbReference type="ChEBI" id="CHEBI:58307"/>
        <dbReference type="EC" id="2.5.1.17"/>
    </reaction>
</comment>
<evidence type="ECO:0000256" key="2">
    <source>
        <dbReference type="ARBA" id="ARBA00011233"/>
    </source>
</evidence>
<dbReference type="Gene3D" id="1.20.1200.10">
    <property type="entry name" value="Cobalamin adenosyltransferase-like"/>
    <property type="match status" value="1"/>
</dbReference>
<keyword evidence="9" id="KW-1185">Reference proteome</keyword>
<dbReference type="PANTHER" id="PTHR12213">
    <property type="entry name" value="CORRINOID ADENOSYLTRANSFERASE"/>
    <property type="match status" value="1"/>
</dbReference>
<protein>
    <recommendedName>
        <fullName evidence="6">Corrinoid adenosyltransferase</fullName>
        <ecNumber evidence="6">2.5.1.17</ecNumber>
    </recommendedName>
    <alternativeName>
        <fullName evidence="6">Cob(II)alamin adenosyltransferase</fullName>
    </alternativeName>
    <alternativeName>
        <fullName evidence="6">Cob(II)yrinic acid a,c-diamide adenosyltransferase</fullName>
    </alternativeName>
    <alternativeName>
        <fullName evidence="6">Cobinamide/cobalamin adenosyltransferase</fullName>
    </alternativeName>
</protein>
<evidence type="ECO:0000256" key="6">
    <source>
        <dbReference type="RuleBase" id="RU366026"/>
    </source>
</evidence>
<comment type="subunit">
    <text evidence="2">Homotrimer.</text>
</comment>
<name>A0A369AC51_9FLAO</name>
<dbReference type="InterPro" id="IPR016030">
    <property type="entry name" value="CblAdoTrfase-like"/>
</dbReference>
<evidence type="ECO:0000313" key="9">
    <source>
        <dbReference type="Proteomes" id="UP000253517"/>
    </source>
</evidence>
<dbReference type="GO" id="GO:0009236">
    <property type="term" value="P:cobalamin biosynthetic process"/>
    <property type="evidence" value="ECO:0007669"/>
    <property type="project" value="UniProtKB-UniRule"/>
</dbReference>
<dbReference type="InterPro" id="IPR036451">
    <property type="entry name" value="CblAdoTrfase-like_sf"/>
</dbReference>
<dbReference type="PANTHER" id="PTHR12213:SF0">
    <property type="entry name" value="CORRINOID ADENOSYLTRANSFERASE MMAB"/>
    <property type="match status" value="1"/>
</dbReference>
<keyword evidence="4 6" id="KW-0547">Nucleotide-binding</keyword>
<keyword evidence="3 6" id="KW-0808">Transferase</keyword>
<dbReference type="GO" id="GO:0005524">
    <property type="term" value="F:ATP binding"/>
    <property type="evidence" value="ECO:0007669"/>
    <property type="project" value="UniProtKB-UniRule"/>
</dbReference>
<proteinExistence type="inferred from homology"/>
<dbReference type="AlphaFoldDB" id="A0A369AC51"/>
<dbReference type="GO" id="GO:0008817">
    <property type="term" value="F:corrinoid adenosyltransferase activity"/>
    <property type="evidence" value="ECO:0007669"/>
    <property type="project" value="UniProtKB-UniRule"/>
</dbReference>
<dbReference type="Proteomes" id="UP000253517">
    <property type="component" value="Unassembled WGS sequence"/>
</dbReference>
<dbReference type="FunFam" id="1.20.1200.10:FF:000001">
    <property type="entry name" value="Cob(I)yrinic acid a,c-diamide adenosyltransferase"/>
    <property type="match status" value="1"/>
</dbReference>
<gene>
    <name evidence="8" type="ORF">DES35_101273</name>
</gene>
<evidence type="ECO:0000256" key="5">
    <source>
        <dbReference type="ARBA" id="ARBA00022840"/>
    </source>
</evidence>
<comment type="catalytic activity">
    <reaction evidence="6">
        <text>2 cob(II)yrinate a,c diamide + reduced [electron-transfer flavoprotein] + 2 ATP = 2 adenosylcob(III)yrinate a,c-diamide + 2 triphosphate + oxidized [electron-transfer flavoprotein] + 3 H(+)</text>
        <dbReference type="Rhea" id="RHEA:11528"/>
        <dbReference type="Rhea" id="RHEA-COMP:10685"/>
        <dbReference type="Rhea" id="RHEA-COMP:10686"/>
        <dbReference type="ChEBI" id="CHEBI:15378"/>
        <dbReference type="ChEBI" id="CHEBI:18036"/>
        <dbReference type="ChEBI" id="CHEBI:30616"/>
        <dbReference type="ChEBI" id="CHEBI:57692"/>
        <dbReference type="ChEBI" id="CHEBI:58307"/>
        <dbReference type="ChEBI" id="CHEBI:58503"/>
        <dbReference type="ChEBI" id="CHEBI:58537"/>
        <dbReference type="EC" id="2.5.1.17"/>
    </reaction>
</comment>
<evidence type="ECO:0000256" key="1">
    <source>
        <dbReference type="ARBA" id="ARBA00007487"/>
    </source>
</evidence>
<keyword evidence="5 6" id="KW-0067">ATP-binding</keyword>
<dbReference type="UniPathway" id="UPA00148">
    <property type="reaction ID" value="UER00233"/>
</dbReference>
<dbReference type="EC" id="2.5.1.17" evidence="6"/>
<evidence type="ECO:0000256" key="3">
    <source>
        <dbReference type="ARBA" id="ARBA00022679"/>
    </source>
</evidence>
<reference evidence="8 9" key="1">
    <citation type="submission" date="2018-07" db="EMBL/GenBank/DDBJ databases">
        <title>Genomic Encyclopedia of Type Strains, Phase IV (KMG-IV): sequencing the most valuable type-strain genomes for metagenomic binning, comparative biology and taxonomic classification.</title>
        <authorList>
            <person name="Goeker M."/>
        </authorList>
    </citation>
    <scope>NUCLEOTIDE SEQUENCE [LARGE SCALE GENOMIC DNA]</scope>
    <source>
        <strain evidence="8 9">DSM 21410</strain>
    </source>
</reference>
<comment type="pathway">
    <text evidence="6">Cofactor biosynthesis; adenosylcobalamin biosynthesis; adenosylcobalamin from cob(II)yrinate a,c-diamide: step 2/7.</text>
</comment>
<comment type="caution">
    <text evidence="8">The sequence shown here is derived from an EMBL/GenBank/DDBJ whole genome shotgun (WGS) entry which is preliminary data.</text>
</comment>
<sequence length="181" mass="20547">MKIYTKTGDTGQTSLLGGSRVDKYHLRIEAYGTLDELNSWIGLIADEHMHPDIKKQLHQVQKTLFLAGSYLAAENDQTTSSLPPWPSESCELLENSIDEMSSHLKPLKNFILPGGHSIASYCHIARCVCRRAERVTVFLASEEQINPDIIKYLNRLSDYLFVLARYTLFLTGSEEIIWKSE</sequence>